<comment type="similarity">
    <text evidence="1 5">Belongs to the 5-formyltetrahydrofolate cyclo-ligase family.</text>
</comment>
<keyword evidence="5" id="KW-0479">Metal-binding</keyword>
<evidence type="ECO:0000256" key="6">
    <source>
        <dbReference type="SAM" id="MobiDB-lite"/>
    </source>
</evidence>
<dbReference type="AlphaFoldDB" id="A0A1H6CYP9"/>
<feature type="compositionally biased region" description="Basic and acidic residues" evidence="6">
    <location>
        <begin position="1"/>
        <end position="10"/>
    </location>
</feature>
<keyword evidence="8" id="KW-1185">Reference proteome</keyword>
<comment type="cofactor">
    <cofactor evidence="5">
        <name>Mg(2+)</name>
        <dbReference type="ChEBI" id="CHEBI:18420"/>
    </cofactor>
</comment>
<dbReference type="InterPro" id="IPR024185">
    <property type="entry name" value="FTHF_cligase-like_sf"/>
</dbReference>
<evidence type="ECO:0000313" key="7">
    <source>
        <dbReference type="EMBL" id="SEG77894.1"/>
    </source>
</evidence>
<dbReference type="NCBIfam" id="TIGR02727">
    <property type="entry name" value="MTHFS_bact"/>
    <property type="match status" value="1"/>
</dbReference>
<protein>
    <recommendedName>
        <fullName evidence="5">5-formyltetrahydrofolate cyclo-ligase</fullName>
        <ecNumber evidence="5">6.3.3.2</ecNumber>
    </recommendedName>
</protein>
<feature type="binding site" evidence="4">
    <location>
        <begin position="8"/>
        <end position="12"/>
    </location>
    <ligand>
        <name>ATP</name>
        <dbReference type="ChEBI" id="CHEBI:30616"/>
    </ligand>
</feature>
<feature type="binding site" evidence="4">
    <location>
        <position position="59"/>
    </location>
    <ligand>
        <name>substrate</name>
    </ligand>
</feature>
<dbReference type="PANTHER" id="PTHR23407">
    <property type="entry name" value="ATPASE INHIBITOR/5-FORMYLTETRAHYDROFOLATE CYCLO-LIGASE"/>
    <property type="match status" value="1"/>
</dbReference>
<dbReference type="EC" id="6.3.3.2" evidence="5"/>
<evidence type="ECO:0000256" key="3">
    <source>
        <dbReference type="ARBA" id="ARBA00022840"/>
    </source>
</evidence>
<dbReference type="GO" id="GO:0030272">
    <property type="term" value="F:5-formyltetrahydrofolate cyclo-ligase activity"/>
    <property type="evidence" value="ECO:0007669"/>
    <property type="project" value="UniProtKB-EC"/>
</dbReference>
<organism evidence="7 8">
    <name type="scientific">Marinobacterium lutimaris</name>
    <dbReference type="NCBI Taxonomy" id="568106"/>
    <lineage>
        <taxon>Bacteria</taxon>
        <taxon>Pseudomonadati</taxon>
        <taxon>Pseudomonadota</taxon>
        <taxon>Gammaproteobacteria</taxon>
        <taxon>Oceanospirillales</taxon>
        <taxon>Oceanospirillaceae</taxon>
        <taxon>Marinobacterium</taxon>
    </lineage>
</organism>
<evidence type="ECO:0000313" key="8">
    <source>
        <dbReference type="Proteomes" id="UP000236745"/>
    </source>
</evidence>
<evidence type="ECO:0000256" key="5">
    <source>
        <dbReference type="RuleBase" id="RU361279"/>
    </source>
</evidence>
<dbReference type="EMBL" id="FNVQ01000004">
    <property type="protein sequence ID" value="SEG77894.1"/>
    <property type="molecule type" value="Genomic_DNA"/>
</dbReference>
<dbReference type="GO" id="GO:0046872">
    <property type="term" value="F:metal ion binding"/>
    <property type="evidence" value="ECO:0007669"/>
    <property type="project" value="UniProtKB-KW"/>
</dbReference>
<dbReference type="GO" id="GO:0005524">
    <property type="term" value="F:ATP binding"/>
    <property type="evidence" value="ECO:0007669"/>
    <property type="project" value="UniProtKB-KW"/>
</dbReference>
<keyword evidence="5" id="KW-0460">Magnesium</keyword>
<keyword evidence="3 4" id="KW-0067">ATP-binding</keyword>
<feature type="binding site" evidence="4">
    <location>
        <begin position="139"/>
        <end position="147"/>
    </location>
    <ligand>
        <name>ATP</name>
        <dbReference type="ChEBI" id="CHEBI:30616"/>
    </ligand>
</feature>
<dbReference type="SUPFAM" id="SSF100950">
    <property type="entry name" value="NagB/RpiA/CoA transferase-like"/>
    <property type="match status" value="1"/>
</dbReference>
<dbReference type="InterPro" id="IPR002698">
    <property type="entry name" value="FTHF_cligase"/>
</dbReference>
<evidence type="ECO:0000256" key="4">
    <source>
        <dbReference type="PIRSR" id="PIRSR006806-1"/>
    </source>
</evidence>
<dbReference type="PIRSF" id="PIRSF006806">
    <property type="entry name" value="FTHF_cligase"/>
    <property type="match status" value="1"/>
</dbReference>
<sequence>MNNTPAEKRALRQQMRHQRRSLSPTQQREAAIGVRNRIRNQLWFLRARHIALYLPNDGEIDPTPLIKLCWKMGKKVYLPVLHPIRHNRLWFIHYTPDTRMTPNRFGIPEPSLQKHPRRPAWAMDLVMLPLVAFDADGNRMGMGGGFYDRTFGYKLKVKGMKGARLIGLAHEFQRVGELPVQPWDVPLFGIVTNRANYLRHRSV</sequence>
<dbReference type="InterPro" id="IPR037171">
    <property type="entry name" value="NagB/RpiA_transferase-like"/>
</dbReference>
<comment type="catalytic activity">
    <reaction evidence="5">
        <text>(6S)-5-formyl-5,6,7,8-tetrahydrofolate + ATP = (6R)-5,10-methenyltetrahydrofolate + ADP + phosphate</text>
        <dbReference type="Rhea" id="RHEA:10488"/>
        <dbReference type="ChEBI" id="CHEBI:30616"/>
        <dbReference type="ChEBI" id="CHEBI:43474"/>
        <dbReference type="ChEBI" id="CHEBI:57455"/>
        <dbReference type="ChEBI" id="CHEBI:57457"/>
        <dbReference type="ChEBI" id="CHEBI:456216"/>
        <dbReference type="EC" id="6.3.3.2"/>
    </reaction>
</comment>
<evidence type="ECO:0000256" key="2">
    <source>
        <dbReference type="ARBA" id="ARBA00022741"/>
    </source>
</evidence>
<dbReference type="Gene3D" id="3.40.50.10420">
    <property type="entry name" value="NagB/RpiA/CoA transferase-like"/>
    <property type="match status" value="1"/>
</dbReference>
<proteinExistence type="inferred from homology"/>
<dbReference type="GO" id="GO:0035999">
    <property type="term" value="P:tetrahydrofolate interconversion"/>
    <property type="evidence" value="ECO:0007669"/>
    <property type="project" value="TreeGrafter"/>
</dbReference>
<accession>A0A1H6CYP9</accession>
<keyword evidence="2 4" id="KW-0547">Nucleotide-binding</keyword>
<dbReference type="RefSeq" id="WP_268807719.1">
    <property type="nucleotide sequence ID" value="NZ_FNVQ01000004.1"/>
</dbReference>
<name>A0A1H6CYP9_9GAMM</name>
<dbReference type="PANTHER" id="PTHR23407:SF1">
    <property type="entry name" value="5-FORMYLTETRAHYDROFOLATE CYCLO-LIGASE"/>
    <property type="match status" value="1"/>
</dbReference>
<feature type="binding site" evidence="4">
    <location>
        <position position="54"/>
    </location>
    <ligand>
        <name>substrate</name>
    </ligand>
</feature>
<dbReference type="Pfam" id="PF01812">
    <property type="entry name" value="5-FTHF_cyc-lig"/>
    <property type="match status" value="1"/>
</dbReference>
<gene>
    <name evidence="7" type="ORF">SAMN05444390_104311</name>
</gene>
<reference evidence="7 8" key="1">
    <citation type="submission" date="2016-10" db="EMBL/GenBank/DDBJ databases">
        <authorList>
            <person name="de Groot N.N."/>
        </authorList>
    </citation>
    <scope>NUCLEOTIDE SEQUENCE [LARGE SCALE GENOMIC DNA]</scope>
    <source>
        <strain evidence="7 8">DSM 22012</strain>
    </source>
</reference>
<dbReference type="Proteomes" id="UP000236745">
    <property type="component" value="Unassembled WGS sequence"/>
</dbReference>
<evidence type="ECO:0000256" key="1">
    <source>
        <dbReference type="ARBA" id="ARBA00010638"/>
    </source>
</evidence>
<dbReference type="GO" id="GO:0009396">
    <property type="term" value="P:folic acid-containing compound biosynthetic process"/>
    <property type="evidence" value="ECO:0007669"/>
    <property type="project" value="TreeGrafter"/>
</dbReference>
<keyword evidence="7" id="KW-0436">Ligase</keyword>
<feature type="region of interest" description="Disordered" evidence="6">
    <location>
        <begin position="1"/>
        <end position="29"/>
    </location>
</feature>